<dbReference type="GO" id="GO:0005886">
    <property type="term" value="C:plasma membrane"/>
    <property type="evidence" value="ECO:0007669"/>
    <property type="project" value="TreeGrafter"/>
</dbReference>
<dbReference type="SUPFAM" id="SSF82693">
    <property type="entry name" value="Multidrug efflux transporter AcrB pore domain, PN1, PN2, PC1 and PC2 subdomains"/>
    <property type="match status" value="1"/>
</dbReference>
<dbReference type="Pfam" id="PF00873">
    <property type="entry name" value="ACR_tran"/>
    <property type="match status" value="1"/>
</dbReference>
<reference evidence="1 2" key="1">
    <citation type="submission" date="2018-06" db="EMBL/GenBank/DDBJ databases">
        <title>Towards the identification of Burkholderia cepacia strain which caused fatal septicemia.</title>
        <authorList>
            <person name="Bui L.A.T."/>
            <person name="Zakharova I.B."/>
            <person name="Shpak I.M."/>
            <person name="Teteryatnikova N."/>
            <person name="Ustinov D.V."/>
            <person name="Kuzyutina Y.A."/>
            <person name="Nguyen H.N."/>
            <person name="Antonov A.S."/>
            <person name="Avdyusheva E.F."/>
            <person name="Victorov D.V."/>
        </authorList>
    </citation>
    <scope>NUCLEOTIDE SEQUENCE [LARGE SCALE GENOMIC DNA]</scope>
    <source>
        <strain evidence="1 2">PT02</strain>
    </source>
</reference>
<dbReference type="Proteomes" id="UP000248899">
    <property type="component" value="Unassembled WGS sequence"/>
</dbReference>
<dbReference type="GO" id="GO:0042910">
    <property type="term" value="F:xenobiotic transmembrane transporter activity"/>
    <property type="evidence" value="ECO:0007669"/>
    <property type="project" value="TreeGrafter"/>
</dbReference>
<evidence type="ECO:0000313" key="2">
    <source>
        <dbReference type="Proteomes" id="UP000248899"/>
    </source>
</evidence>
<feature type="non-terminal residue" evidence="1">
    <location>
        <position position="82"/>
    </location>
</feature>
<comment type="caution">
    <text evidence="1">The sequence shown here is derived from an EMBL/GenBank/DDBJ whole genome shotgun (WGS) entry which is preliminary data.</text>
</comment>
<dbReference type="RefSeq" id="WP_146756419.1">
    <property type="nucleotide sequence ID" value="NZ_QLUZ01000068.1"/>
</dbReference>
<sequence>MAKFFIDRPIFAWVIAIVLMLAGVASIFKMPIAQYPTIAPPTIQIQANYPGASAKTVEDTVTQVIEQQMSGLDNFLYMSSTS</sequence>
<dbReference type="PANTHER" id="PTHR32063">
    <property type="match status" value="1"/>
</dbReference>
<organism evidence="1 2">
    <name type="scientific">Burkholderia cepacia</name>
    <name type="common">Pseudomonas cepacia</name>
    <dbReference type="NCBI Taxonomy" id="292"/>
    <lineage>
        <taxon>Bacteria</taxon>
        <taxon>Pseudomonadati</taxon>
        <taxon>Pseudomonadota</taxon>
        <taxon>Betaproteobacteria</taxon>
        <taxon>Burkholderiales</taxon>
        <taxon>Burkholderiaceae</taxon>
        <taxon>Burkholderia</taxon>
        <taxon>Burkholderia cepacia complex</taxon>
    </lineage>
</organism>
<evidence type="ECO:0000313" key="1">
    <source>
        <dbReference type="EMBL" id="RAP96658.1"/>
    </source>
</evidence>
<dbReference type="InterPro" id="IPR001036">
    <property type="entry name" value="Acrflvin-R"/>
</dbReference>
<dbReference type="EMBL" id="QLUZ01000068">
    <property type="protein sequence ID" value="RAP96658.1"/>
    <property type="molecule type" value="Genomic_DNA"/>
</dbReference>
<dbReference type="PANTHER" id="PTHR32063:SF13">
    <property type="entry name" value="MULTIDRUG EFFLUX PUMP SUBUNIT ACRB-RELATED"/>
    <property type="match status" value="1"/>
</dbReference>
<gene>
    <name evidence="1" type="ORF">DPR02_39275</name>
</gene>
<accession>A0AAQ0JFV7</accession>
<name>A0AAQ0JFV7_BURCE</name>
<proteinExistence type="predicted"/>
<protein>
    <submittedName>
        <fullName evidence="1">Uncharacterized protein</fullName>
    </submittedName>
</protein>
<dbReference type="PRINTS" id="PR00702">
    <property type="entry name" value="ACRIFLAVINRP"/>
</dbReference>
<dbReference type="Gene3D" id="1.20.1640.10">
    <property type="entry name" value="Multidrug efflux transporter AcrB transmembrane domain"/>
    <property type="match status" value="1"/>
</dbReference>
<dbReference type="AlphaFoldDB" id="A0AAQ0JFV7"/>
<dbReference type="Gene3D" id="3.30.70.1430">
    <property type="entry name" value="Multidrug efflux transporter AcrB pore domain"/>
    <property type="match status" value="1"/>
</dbReference>